<feature type="topological domain" description="Cytoplasmic" evidence="10">
    <location>
        <begin position="1"/>
        <end position="8"/>
    </location>
</feature>
<keyword evidence="3 10" id="KW-0812">Transmembrane</keyword>
<keyword evidence="10" id="KW-1003">Cell membrane</keyword>
<dbReference type="KEGG" id="paca:ID47_10995"/>
<dbReference type="GO" id="GO:0017003">
    <property type="term" value="P:protein-heme linkage"/>
    <property type="evidence" value="ECO:0007669"/>
    <property type="project" value="UniProtKB-UniRule"/>
</dbReference>
<dbReference type="GO" id="GO:0005886">
    <property type="term" value="C:plasma membrane"/>
    <property type="evidence" value="ECO:0007669"/>
    <property type="project" value="UniProtKB-SubCell"/>
</dbReference>
<evidence type="ECO:0000256" key="8">
    <source>
        <dbReference type="ARBA" id="ARBA00023004"/>
    </source>
</evidence>
<evidence type="ECO:0000313" key="13">
    <source>
        <dbReference type="EMBL" id="AIK97143.1"/>
    </source>
</evidence>
<dbReference type="AlphaFoldDB" id="A0A077AZK8"/>
<evidence type="ECO:0000256" key="6">
    <source>
        <dbReference type="ARBA" id="ARBA00022968"/>
    </source>
</evidence>
<feature type="transmembrane region" description="Helical" evidence="12">
    <location>
        <begin position="12"/>
        <end position="30"/>
    </location>
</feature>
<dbReference type="eggNOG" id="COG2332">
    <property type="taxonomic scope" value="Bacteria"/>
</dbReference>
<organism evidence="13 14">
    <name type="scientific">Candidatus Odyssella acanthamoebae</name>
    <dbReference type="NCBI Taxonomy" id="91604"/>
    <lineage>
        <taxon>Bacteria</taxon>
        <taxon>Pseudomonadati</taxon>
        <taxon>Pseudomonadota</taxon>
        <taxon>Alphaproteobacteria</taxon>
        <taxon>Holosporales</taxon>
        <taxon>Candidatus Paracaedibacteraceae</taxon>
        <taxon>Candidatus Odyssella</taxon>
    </lineage>
</organism>
<keyword evidence="9 10" id="KW-0472">Membrane</keyword>
<dbReference type="GO" id="GO:0020037">
    <property type="term" value="F:heme binding"/>
    <property type="evidence" value="ECO:0007669"/>
    <property type="project" value="InterPro"/>
</dbReference>
<dbReference type="EMBL" id="CP008941">
    <property type="protein sequence ID" value="AIK97143.1"/>
    <property type="molecule type" value="Genomic_DNA"/>
</dbReference>
<name>A0A077AZK8_9PROT</name>
<keyword evidence="6 10" id="KW-0735">Signal-anchor</keyword>
<dbReference type="InterPro" id="IPR036127">
    <property type="entry name" value="CcmE-like_sf"/>
</dbReference>
<proteinExistence type="inferred from homology"/>
<dbReference type="PANTHER" id="PTHR34128">
    <property type="entry name" value="CYTOCHROME C-TYPE BIOGENESIS PROTEIN CCME HOMOLOG, MITOCHONDRIAL"/>
    <property type="match status" value="1"/>
</dbReference>
<evidence type="ECO:0000256" key="5">
    <source>
        <dbReference type="ARBA" id="ARBA00022748"/>
    </source>
</evidence>
<protein>
    <recommendedName>
        <fullName evidence="10">Cytochrome c-type biogenesis protein CcmE</fullName>
    </recommendedName>
    <alternativeName>
        <fullName evidence="10">Cytochrome c maturation protein E</fullName>
    </alternativeName>
    <alternativeName>
        <fullName evidence="10">Heme chaperone CcmE</fullName>
    </alternativeName>
</protein>
<evidence type="ECO:0000256" key="10">
    <source>
        <dbReference type="HAMAP-Rule" id="MF_01959"/>
    </source>
</evidence>
<dbReference type="GO" id="GO:0046872">
    <property type="term" value="F:metal ion binding"/>
    <property type="evidence" value="ECO:0007669"/>
    <property type="project" value="UniProtKB-KW"/>
</dbReference>
<keyword evidence="7 10" id="KW-1133">Transmembrane helix</keyword>
<keyword evidence="4 10" id="KW-0479">Metal-binding</keyword>
<evidence type="ECO:0000256" key="9">
    <source>
        <dbReference type="ARBA" id="ARBA00023136"/>
    </source>
</evidence>
<dbReference type="NCBIfam" id="NF009727">
    <property type="entry name" value="PRK13254.1-1"/>
    <property type="match status" value="1"/>
</dbReference>
<comment type="function">
    <text evidence="10">Heme chaperone required for the biogenesis of c-type cytochromes. Transiently binds heme delivered by CcmC and transfers the heme to apo-cytochromes in a process facilitated by CcmF and CcmH.</text>
</comment>
<sequence length="136" mass="15102">MTSQQKQRLKWAAVVTLILVGSAIFIFSALQQSLMYFMTPTEILEKDPTAVVRLGGMVEQGSIKKESATMTVNFRVTDFKSTVSATFTGITPDLFKEGQGVVADGRWNGHIFTAEKLLAKHDENYMPIELSDRLGK</sequence>
<keyword evidence="14" id="KW-1185">Reference proteome</keyword>
<dbReference type="STRING" id="91604.ID47_10995"/>
<dbReference type="InterPro" id="IPR012340">
    <property type="entry name" value="NA-bd_OB-fold"/>
</dbReference>
<evidence type="ECO:0000256" key="2">
    <source>
        <dbReference type="ARBA" id="ARBA00022617"/>
    </source>
</evidence>
<keyword evidence="5 10" id="KW-0201">Cytochrome c-type biogenesis</keyword>
<evidence type="ECO:0000256" key="7">
    <source>
        <dbReference type="ARBA" id="ARBA00022989"/>
    </source>
</evidence>
<feature type="binding site" description="covalent" evidence="10 11">
    <location>
        <position position="121"/>
    </location>
    <ligand>
        <name>heme</name>
        <dbReference type="ChEBI" id="CHEBI:30413"/>
    </ligand>
</feature>
<evidence type="ECO:0000256" key="4">
    <source>
        <dbReference type="ARBA" id="ARBA00022723"/>
    </source>
</evidence>
<comment type="subcellular location">
    <subcellularLocation>
        <location evidence="10">Cell membrane</location>
        <topology evidence="10">Single-pass type II membrane protein</topology>
    </subcellularLocation>
    <subcellularLocation>
        <location evidence="1">Membrane</location>
    </subcellularLocation>
</comment>
<reference evidence="13 14" key="1">
    <citation type="submission" date="2014-07" db="EMBL/GenBank/DDBJ databases">
        <title>Comparative genomic insights into amoeba endosymbionts belonging to the families of Holosporaceae and Candidatus Midichloriaceae within Rickettsiales.</title>
        <authorList>
            <person name="Wang Z."/>
            <person name="Wu M."/>
        </authorList>
    </citation>
    <scope>NUCLEOTIDE SEQUENCE [LARGE SCALE GENOMIC DNA]</scope>
    <source>
        <strain evidence="13">PRA3</strain>
    </source>
</reference>
<dbReference type="PANTHER" id="PTHR34128:SF2">
    <property type="entry name" value="CYTOCHROME C-TYPE BIOGENESIS PROTEIN CCME HOMOLOG, MITOCHONDRIAL"/>
    <property type="match status" value="1"/>
</dbReference>
<dbReference type="InterPro" id="IPR004329">
    <property type="entry name" value="CcmE"/>
</dbReference>
<dbReference type="Pfam" id="PF03100">
    <property type="entry name" value="CcmE"/>
    <property type="match status" value="1"/>
</dbReference>
<dbReference type="Gene3D" id="2.40.50.140">
    <property type="entry name" value="Nucleic acid-binding proteins"/>
    <property type="match status" value="1"/>
</dbReference>
<dbReference type="Proteomes" id="UP000028926">
    <property type="component" value="Chromosome"/>
</dbReference>
<feature type="topological domain" description="Extracellular" evidence="10">
    <location>
        <begin position="30"/>
        <end position="136"/>
    </location>
</feature>
<dbReference type="OrthoDB" id="9793584at2"/>
<comment type="similarity">
    <text evidence="10">Belongs to the CcmE/CycJ family.</text>
</comment>
<dbReference type="HOGENOM" id="CLU_079503_1_1_5"/>
<dbReference type="SUPFAM" id="SSF82093">
    <property type="entry name" value="Heme chaperone CcmE"/>
    <property type="match status" value="1"/>
</dbReference>
<dbReference type="GO" id="GO:0017004">
    <property type="term" value="P:cytochrome complex assembly"/>
    <property type="evidence" value="ECO:0007669"/>
    <property type="project" value="UniProtKB-KW"/>
</dbReference>
<evidence type="ECO:0000256" key="12">
    <source>
        <dbReference type="SAM" id="Phobius"/>
    </source>
</evidence>
<evidence type="ECO:0000256" key="3">
    <source>
        <dbReference type="ARBA" id="ARBA00022692"/>
    </source>
</evidence>
<gene>
    <name evidence="10" type="primary">ccmE</name>
    <name evidence="10" type="synonym">cycJ</name>
    <name evidence="13" type="ORF">ID47_10995</name>
</gene>
<evidence type="ECO:0000256" key="11">
    <source>
        <dbReference type="PIRSR" id="PIRSR604329-50"/>
    </source>
</evidence>
<dbReference type="RefSeq" id="WP_038466297.1">
    <property type="nucleotide sequence ID" value="NZ_CP008941.1"/>
</dbReference>
<accession>A0A077AZK8</accession>
<evidence type="ECO:0000313" key="14">
    <source>
        <dbReference type="Proteomes" id="UP000028926"/>
    </source>
</evidence>
<keyword evidence="8 10" id="KW-0408">Iron</keyword>
<dbReference type="HAMAP" id="MF_01959">
    <property type="entry name" value="CcmE"/>
    <property type="match status" value="1"/>
</dbReference>
<evidence type="ECO:0000256" key="1">
    <source>
        <dbReference type="ARBA" id="ARBA00004370"/>
    </source>
</evidence>
<feature type="binding site" description="axial binding residue" evidence="10 11">
    <location>
        <position position="125"/>
    </location>
    <ligand>
        <name>heme</name>
        <dbReference type="ChEBI" id="CHEBI:30413"/>
    </ligand>
    <ligandPart>
        <name>Fe</name>
        <dbReference type="ChEBI" id="CHEBI:18248"/>
    </ligandPart>
</feature>
<keyword evidence="2 10" id="KW-0349">Heme</keyword>